<feature type="region of interest" description="Disordered" evidence="1">
    <location>
        <begin position="1"/>
        <end position="87"/>
    </location>
</feature>
<feature type="compositionally biased region" description="Polar residues" evidence="1">
    <location>
        <begin position="893"/>
        <end position="905"/>
    </location>
</feature>
<dbReference type="InterPro" id="IPR003593">
    <property type="entry name" value="AAA+_ATPase"/>
</dbReference>
<feature type="domain" description="AAA+ ATPase" evidence="2">
    <location>
        <begin position="609"/>
        <end position="734"/>
    </location>
</feature>
<dbReference type="Proteomes" id="UP001278766">
    <property type="component" value="Unassembled WGS sequence"/>
</dbReference>
<comment type="caution">
    <text evidence="3">The sequence shown here is derived from an EMBL/GenBank/DDBJ whole genome shotgun (WGS) entry which is preliminary data.</text>
</comment>
<organism evidence="3 4">
    <name type="scientific">Chaetomium fimeti</name>
    <dbReference type="NCBI Taxonomy" id="1854472"/>
    <lineage>
        <taxon>Eukaryota</taxon>
        <taxon>Fungi</taxon>
        <taxon>Dikarya</taxon>
        <taxon>Ascomycota</taxon>
        <taxon>Pezizomycotina</taxon>
        <taxon>Sordariomycetes</taxon>
        <taxon>Sordariomycetidae</taxon>
        <taxon>Sordariales</taxon>
        <taxon>Chaetomiaceae</taxon>
        <taxon>Chaetomium</taxon>
    </lineage>
</organism>
<feature type="region of interest" description="Disordered" evidence="1">
    <location>
        <begin position="956"/>
        <end position="1026"/>
    </location>
</feature>
<evidence type="ECO:0000313" key="3">
    <source>
        <dbReference type="EMBL" id="KAK3291100.1"/>
    </source>
</evidence>
<accession>A0AAE0H6Z6</accession>
<protein>
    <recommendedName>
        <fullName evidence="2">AAA+ ATPase domain-containing protein</fullName>
    </recommendedName>
</protein>
<feature type="compositionally biased region" description="Low complexity" evidence="1">
    <location>
        <begin position="51"/>
        <end position="63"/>
    </location>
</feature>
<dbReference type="Pfam" id="PF00004">
    <property type="entry name" value="AAA"/>
    <property type="match status" value="1"/>
</dbReference>
<dbReference type="PANTHER" id="PTHR46411">
    <property type="entry name" value="FAMILY ATPASE, PUTATIVE-RELATED"/>
    <property type="match status" value="1"/>
</dbReference>
<dbReference type="InterPro" id="IPR056599">
    <property type="entry name" value="AAA_lid_fung"/>
</dbReference>
<feature type="compositionally biased region" description="Polar residues" evidence="1">
    <location>
        <begin position="30"/>
        <end position="41"/>
    </location>
</feature>
<dbReference type="Gene3D" id="3.40.50.300">
    <property type="entry name" value="P-loop containing nucleotide triphosphate hydrolases"/>
    <property type="match status" value="1"/>
</dbReference>
<dbReference type="GeneID" id="87843853"/>
<dbReference type="InterPro" id="IPR054289">
    <property type="entry name" value="DUF7025"/>
</dbReference>
<reference evidence="3" key="2">
    <citation type="submission" date="2023-06" db="EMBL/GenBank/DDBJ databases">
        <authorList>
            <consortium name="Lawrence Berkeley National Laboratory"/>
            <person name="Haridas S."/>
            <person name="Hensen N."/>
            <person name="Bonometti L."/>
            <person name="Westerberg I."/>
            <person name="Brannstrom I.O."/>
            <person name="Guillou S."/>
            <person name="Cros-Aarteil S."/>
            <person name="Calhoun S."/>
            <person name="Kuo A."/>
            <person name="Mondo S."/>
            <person name="Pangilinan J."/>
            <person name="Riley R."/>
            <person name="Labutti K."/>
            <person name="Andreopoulos B."/>
            <person name="Lipzen A."/>
            <person name="Chen C."/>
            <person name="Yanf M."/>
            <person name="Daum C."/>
            <person name="Ng V."/>
            <person name="Clum A."/>
            <person name="Steindorff A."/>
            <person name="Ohm R."/>
            <person name="Martin F."/>
            <person name="Silar P."/>
            <person name="Natvig D."/>
            <person name="Lalanne C."/>
            <person name="Gautier V."/>
            <person name="Ament-Velasquez S.L."/>
            <person name="Kruys A."/>
            <person name="Hutchinson M.I."/>
            <person name="Powell A.J."/>
            <person name="Barry K."/>
            <person name="Miller A.N."/>
            <person name="Grigoriev I.V."/>
            <person name="Debuchy R."/>
            <person name="Gladieux P."/>
            <person name="Thoren M.H."/>
            <person name="Johannesson H."/>
        </authorList>
    </citation>
    <scope>NUCLEOTIDE SEQUENCE</scope>
    <source>
        <strain evidence="3">CBS 168.71</strain>
    </source>
</reference>
<gene>
    <name evidence="3" type="ORF">B0H64DRAFT_446347</name>
</gene>
<feature type="compositionally biased region" description="Low complexity" evidence="1">
    <location>
        <begin position="909"/>
        <end position="920"/>
    </location>
</feature>
<sequence>MPPPAVEGSVQVGDVAPPRPGVFNYEESESASGIDQSQTERPQAESPDTESPQAQQPPQLLSPIKPQGERTTGGGAADGTAILQPPPDVPIIAQARKCTFEQFVNRFSPEEAGYAIEYLEAGTELGFEMAKEVGRRRLAKVKGHEGQNTMEYKSRRFDGGLSSGTWLQAVRIQSQMVLKILAEVTGYNWGIEPHTFMRPFGHLIHFHPQIKEKLEALRTASLEIEGDFIEKDSLEHLECYVSFVDDHLMPLVDQFADANHSNPKRIRYEDLWYLFKPGDLIYLPRNTLQKMLRSRGRTEAYPESAIYQTIWRLEVFVPHEGDLELPMIGSASSDWEAKTNLYFVDYDGSAYKPVSLSVTIDHFDGEKDIRTLNVFPIRFVPDHEALIEKSREWGEKFTQCVEQRHVSYKAWTLLNDPLGWRYVHDNKGRPITSPEFTDGDVIIDFQEAFNAHPEWKYSHGLLERWSSDALTTRDKFPILPWSDVSRSKLLSEWINITVSDDDIDFLEGKDFAKKHPYEQNGIDKPPHEDLVLLPRRLLGYGLHERRFLFLDVDKVKVKREEDFDPFDFLEIDPANKHIIHCLLTDHFNTKAARKKGEIASQDPIPGKGNNLVFLLHGPPGVGKTATVEAVAQKYRRPLFAITSGDLGSTPDAVESSLNEIFHLANVWDCILLLDEADVFLEEREKNDLKRNAVVSVFLRVMEYYNGVLFLTTNRPGQLDEAIKSRVHSALLYQTLSQAQTEKVFRMNIKRLEYIEMQRGKVLPDSSQPYLQADKTGILAFAEKHWKEHEYDELGRWNGRQIRNAFISAAALARGDVDNGSGEGRPSVTVLTERHFQGVAKSITAFDKYMARARGALDSERARTREDRPAPDEDAESGRSRRPLRNSGLARPSLNHTGAVPQTPTPSRHYAQAPVSPSPSYYVQPVPQPALSAAGQQPYSGGYAYPTQMYGTSPGAPMPVWSQSVQQAGAPQGPPPTMHSSPHVQQYPAMVHQGSSDGGLAVRQGVPQPLPPRTPDGSSSQQGNHGE</sequence>
<dbReference type="SUPFAM" id="SSF52540">
    <property type="entry name" value="P-loop containing nucleoside triphosphate hydrolases"/>
    <property type="match status" value="1"/>
</dbReference>
<dbReference type="Pfam" id="PF22942">
    <property type="entry name" value="DUF7025"/>
    <property type="match status" value="1"/>
</dbReference>
<evidence type="ECO:0000313" key="4">
    <source>
        <dbReference type="Proteomes" id="UP001278766"/>
    </source>
</evidence>
<proteinExistence type="predicted"/>
<feature type="region of interest" description="Disordered" evidence="1">
    <location>
        <begin position="856"/>
        <end position="920"/>
    </location>
</feature>
<dbReference type="CDD" id="cd19481">
    <property type="entry name" value="RecA-like_protease"/>
    <property type="match status" value="1"/>
</dbReference>
<name>A0AAE0H6Z6_9PEZI</name>
<dbReference type="InterPro" id="IPR003959">
    <property type="entry name" value="ATPase_AAA_core"/>
</dbReference>
<dbReference type="PANTHER" id="PTHR46411:SF3">
    <property type="entry name" value="AAA+ ATPASE DOMAIN-CONTAINING PROTEIN"/>
    <property type="match status" value="1"/>
</dbReference>
<feature type="compositionally biased region" description="Basic and acidic residues" evidence="1">
    <location>
        <begin position="856"/>
        <end position="878"/>
    </location>
</feature>
<evidence type="ECO:0000256" key="1">
    <source>
        <dbReference type="SAM" id="MobiDB-lite"/>
    </source>
</evidence>
<dbReference type="Pfam" id="PF23232">
    <property type="entry name" value="AAA_lid_13"/>
    <property type="match status" value="1"/>
</dbReference>
<evidence type="ECO:0000259" key="2">
    <source>
        <dbReference type="SMART" id="SM00382"/>
    </source>
</evidence>
<dbReference type="InterPro" id="IPR027417">
    <property type="entry name" value="P-loop_NTPase"/>
</dbReference>
<dbReference type="EMBL" id="JAUEPN010000010">
    <property type="protein sequence ID" value="KAK3291100.1"/>
    <property type="molecule type" value="Genomic_DNA"/>
</dbReference>
<feature type="compositionally biased region" description="Polar residues" evidence="1">
    <location>
        <begin position="1015"/>
        <end position="1026"/>
    </location>
</feature>
<dbReference type="AlphaFoldDB" id="A0AAE0H6Z6"/>
<reference evidence="3" key="1">
    <citation type="journal article" date="2023" name="Mol. Phylogenet. Evol.">
        <title>Genome-scale phylogeny and comparative genomics of the fungal order Sordariales.</title>
        <authorList>
            <person name="Hensen N."/>
            <person name="Bonometti L."/>
            <person name="Westerberg I."/>
            <person name="Brannstrom I.O."/>
            <person name="Guillou S."/>
            <person name="Cros-Aarteil S."/>
            <person name="Calhoun S."/>
            <person name="Haridas S."/>
            <person name="Kuo A."/>
            <person name="Mondo S."/>
            <person name="Pangilinan J."/>
            <person name="Riley R."/>
            <person name="LaButti K."/>
            <person name="Andreopoulos B."/>
            <person name="Lipzen A."/>
            <person name="Chen C."/>
            <person name="Yan M."/>
            <person name="Daum C."/>
            <person name="Ng V."/>
            <person name="Clum A."/>
            <person name="Steindorff A."/>
            <person name="Ohm R.A."/>
            <person name="Martin F."/>
            <person name="Silar P."/>
            <person name="Natvig D.O."/>
            <person name="Lalanne C."/>
            <person name="Gautier V."/>
            <person name="Ament-Velasquez S.L."/>
            <person name="Kruys A."/>
            <person name="Hutchinson M.I."/>
            <person name="Powell A.J."/>
            <person name="Barry K."/>
            <person name="Miller A.N."/>
            <person name="Grigoriev I.V."/>
            <person name="Debuchy R."/>
            <person name="Gladieux P."/>
            <person name="Hiltunen Thoren M."/>
            <person name="Johannesson H."/>
        </authorList>
    </citation>
    <scope>NUCLEOTIDE SEQUENCE</scope>
    <source>
        <strain evidence="3">CBS 168.71</strain>
    </source>
</reference>
<dbReference type="SMART" id="SM00382">
    <property type="entry name" value="AAA"/>
    <property type="match status" value="1"/>
</dbReference>
<dbReference type="RefSeq" id="XP_062654614.1">
    <property type="nucleotide sequence ID" value="XM_062806905.1"/>
</dbReference>
<keyword evidence="4" id="KW-1185">Reference proteome</keyword>
<dbReference type="GO" id="GO:0005524">
    <property type="term" value="F:ATP binding"/>
    <property type="evidence" value="ECO:0007669"/>
    <property type="project" value="InterPro"/>
</dbReference>
<dbReference type="GO" id="GO:0016887">
    <property type="term" value="F:ATP hydrolysis activity"/>
    <property type="evidence" value="ECO:0007669"/>
    <property type="project" value="InterPro"/>
</dbReference>